<dbReference type="PANTHER" id="PTHR43818">
    <property type="entry name" value="BCDNA.GH03377"/>
    <property type="match status" value="1"/>
</dbReference>
<name>A0A3S4UNZ8_9FLAO</name>
<dbReference type="AlphaFoldDB" id="A0A3S4UNZ8"/>
<gene>
    <name evidence="9" type="primary">nagA</name>
    <name evidence="8" type="ORF">HY04_02725</name>
    <name evidence="9" type="ORF">NCTC13489_00082</name>
</gene>
<dbReference type="STRING" id="266748.HY04_02725"/>
<evidence type="ECO:0000313" key="10">
    <source>
        <dbReference type="Proteomes" id="UP000028349"/>
    </source>
</evidence>
<reference evidence="9 11" key="2">
    <citation type="submission" date="2018-12" db="EMBL/GenBank/DDBJ databases">
        <authorList>
            <consortium name="Pathogen Informatics"/>
        </authorList>
    </citation>
    <scope>NUCLEOTIDE SEQUENCE [LARGE SCALE GENOMIC DNA]</scope>
    <source>
        <strain evidence="9 11">NCTC13489</strain>
    </source>
</reference>
<evidence type="ECO:0000259" key="6">
    <source>
        <dbReference type="Pfam" id="PF01408"/>
    </source>
</evidence>
<dbReference type="EMBL" id="LR134441">
    <property type="protein sequence ID" value="VEH95116.1"/>
    <property type="molecule type" value="Genomic_DNA"/>
</dbReference>
<sequence length="462" mass="52220">MDHISRKNFLRMSALGFGALIVPNSLFAYEGREPFAKKVRVGLIGVGMRGQNHLDVLAKRDDVEIVAFADPQKIMLKGAQDILVKSGRPQAKEFSDGDYDYRNLLKMKNLDAVIISTPWEWHKIQGIESMKAKKIVGMEVGGALKLQDCWDYVEAYEETKVPIFAMENVCYRRDVMAILNMVRKGMFGELIHGQGGYLHDLRGVLFNDGVTPYNSGVEFGEKGFSEAQWRTEHNIKRNGELYPTHGIGPVGIMFDVNRGNRLTRLSSFSSKARGLHNYIVNHPKGGEDHPNAKIEFKMGDVVTTQIACSNGETILLTHDTSLQRPYNLGFKVQGTRGIWQDFGSGGFSQGHIYFEGLMNHSHKWDNSEKWLKENDHPLWTNYESKTAGAGHGGMDFFVINTFIECIKRNVEFPMDVYDLATWYAITPLSEESIAKNTVVEIPDFTKGKWKTRKPVFGFDGEF</sequence>
<dbReference type="InterPro" id="IPR049303">
    <property type="entry name" value="Glyco_hydro_109_C"/>
</dbReference>
<organism evidence="9 11">
    <name type="scientific">Kaistella antarctica</name>
    <dbReference type="NCBI Taxonomy" id="266748"/>
    <lineage>
        <taxon>Bacteria</taxon>
        <taxon>Pseudomonadati</taxon>
        <taxon>Bacteroidota</taxon>
        <taxon>Flavobacteriia</taxon>
        <taxon>Flavobacteriales</taxon>
        <taxon>Weeksellaceae</taxon>
        <taxon>Chryseobacterium group</taxon>
        <taxon>Kaistella</taxon>
    </lineage>
</organism>
<evidence type="ECO:0000313" key="9">
    <source>
        <dbReference type="EMBL" id="VEH95116.1"/>
    </source>
</evidence>
<evidence type="ECO:0000256" key="1">
    <source>
        <dbReference type="ARBA" id="ARBA00001911"/>
    </source>
</evidence>
<dbReference type="InterPro" id="IPR050463">
    <property type="entry name" value="Gfo/Idh/MocA_oxidrdct_glycsds"/>
</dbReference>
<dbReference type="Gene3D" id="3.30.360.10">
    <property type="entry name" value="Dihydrodipicolinate Reductase, domain 2"/>
    <property type="match status" value="1"/>
</dbReference>
<keyword evidence="10" id="KW-1185">Reference proteome</keyword>
<dbReference type="GO" id="GO:0000166">
    <property type="term" value="F:nucleotide binding"/>
    <property type="evidence" value="ECO:0007669"/>
    <property type="project" value="InterPro"/>
</dbReference>
<evidence type="ECO:0000313" key="11">
    <source>
        <dbReference type="Proteomes" id="UP000270036"/>
    </source>
</evidence>
<accession>A0A3S4UNZ8</accession>
<dbReference type="InterPro" id="IPR000683">
    <property type="entry name" value="Gfo/Idh/MocA-like_OxRdtase_N"/>
</dbReference>
<evidence type="ECO:0000256" key="4">
    <source>
        <dbReference type="ARBA" id="ARBA00023027"/>
    </source>
</evidence>
<evidence type="ECO:0000256" key="5">
    <source>
        <dbReference type="ARBA" id="ARBA00023295"/>
    </source>
</evidence>
<dbReference type="EC" id="3.2.1.49" evidence="9"/>
<comment type="cofactor">
    <cofactor evidence="1">
        <name>NAD(+)</name>
        <dbReference type="ChEBI" id="CHEBI:57540"/>
    </cofactor>
</comment>
<keyword evidence="4" id="KW-0520">NAD</keyword>
<dbReference type="EMBL" id="JPEP01000001">
    <property type="protein sequence ID" value="KEY20145.1"/>
    <property type="molecule type" value="Genomic_DNA"/>
</dbReference>
<dbReference type="PANTHER" id="PTHR43818:SF1">
    <property type="entry name" value="GLYCOSYL HYDROLASE FAMILY 109 PROTEIN"/>
    <property type="match status" value="1"/>
</dbReference>
<feature type="domain" description="Glycosyl hydrolase 109 C-terminal" evidence="7">
    <location>
        <begin position="176"/>
        <end position="366"/>
    </location>
</feature>
<dbReference type="KEGG" id="cant:NCTC13489_00082"/>
<evidence type="ECO:0000313" key="8">
    <source>
        <dbReference type="EMBL" id="KEY20145.1"/>
    </source>
</evidence>
<feature type="domain" description="Gfo/Idh/MocA-like oxidoreductase N-terminal" evidence="6">
    <location>
        <begin position="39"/>
        <end position="163"/>
    </location>
</feature>
<dbReference type="SUPFAM" id="SSF51735">
    <property type="entry name" value="NAD(P)-binding Rossmann-fold domains"/>
    <property type="match status" value="1"/>
</dbReference>
<dbReference type="GO" id="GO:0008456">
    <property type="term" value="F:alpha-N-acetylgalactosaminidase activity"/>
    <property type="evidence" value="ECO:0007669"/>
    <property type="project" value="UniProtKB-EC"/>
</dbReference>
<keyword evidence="3 9" id="KW-0378">Hydrolase</keyword>
<keyword evidence="5 9" id="KW-0326">Glycosidase</keyword>
<reference evidence="8 10" key="1">
    <citation type="submission" date="2014-07" db="EMBL/GenBank/DDBJ databases">
        <authorList>
            <person name="Pisani N.G."/>
            <person name="Newman J.D."/>
        </authorList>
    </citation>
    <scope>NUCLEOTIDE SEQUENCE [LARGE SCALE GENOMIC DNA]</scope>
    <source>
        <strain evidence="8 10">LMG 24720</strain>
    </source>
</reference>
<evidence type="ECO:0000259" key="7">
    <source>
        <dbReference type="Pfam" id="PF21252"/>
    </source>
</evidence>
<evidence type="ECO:0000256" key="3">
    <source>
        <dbReference type="ARBA" id="ARBA00022801"/>
    </source>
</evidence>
<dbReference type="InterPro" id="IPR036291">
    <property type="entry name" value="NAD(P)-bd_dom_sf"/>
</dbReference>
<comment type="similarity">
    <text evidence="2">Belongs to the Gfo/Idh/MocA family. Glycosyl hydrolase 109 subfamily.</text>
</comment>
<dbReference type="Proteomes" id="UP000270036">
    <property type="component" value="Chromosome"/>
</dbReference>
<proteinExistence type="inferred from homology"/>
<dbReference type="RefSeq" id="WP_177169186.1">
    <property type="nucleotide sequence ID" value="NZ_FOIX01000002.1"/>
</dbReference>
<evidence type="ECO:0000256" key="2">
    <source>
        <dbReference type="ARBA" id="ARBA00009329"/>
    </source>
</evidence>
<dbReference type="Pfam" id="PF01408">
    <property type="entry name" value="GFO_IDH_MocA"/>
    <property type="match status" value="1"/>
</dbReference>
<dbReference type="Proteomes" id="UP000028349">
    <property type="component" value="Unassembled WGS sequence"/>
</dbReference>
<protein>
    <submittedName>
        <fullName evidence="9">Alpha-N-acetylgalactosaminidase</fullName>
        <ecNumber evidence="9">3.2.1.49</ecNumber>
    </submittedName>
    <submittedName>
        <fullName evidence="8">Glycosyl hydrolase family 109</fullName>
    </submittedName>
</protein>
<dbReference type="Gene3D" id="3.40.50.720">
    <property type="entry name" value="NAD(P)-binding Rossmann-like Domain"/>
    <property type="match status" value="1"/>
</dbReference>
<dbReference type="Pfam" id="PF21252">
    <property type="entry name" value="Glyco_hydro_109_C"/>
    <property type="match status" value="1"/>
</dbReference>